<accession>A0A9Q1JY14</accession>
<dbReference type="InterPro" id="IPR004265">
    <property type="entry name" value="Dirigent"/>
</dbReference>
<comment type="function">
    <text evidence="4">Dirigent proteins impart stereoselectivity on the phenoxy radical-coupling reaction, yielding optically active lignans from two molecules of coniferyl alcohol in the biosynthesis of lignans, flavonolignans, and alkaloids and thus plays a central role in plant secondary metabolism.</text>
</comment>
<keyword evidence="4" id="KW-0052">Apoplast</keyword>
<organism evidence="5 6">
    <name type="scientific">Carnegiea gigantea</name>
    <dbReference type="NCBI Taxonomy" id="171969"/>
    <lineage>
        <taxon>Eukaryota</taxon>
        <taxon>Viridiplantae</taxon>
        <taxon>Streptophyta</taxon>
        <taxon>Embryophyta</taxon>
        <taxon>Tracheophyta</taxon>
        <taxon>Spermatophyta</taxon>
        <taxon>Magnoliopsida</taxon>
        <taxon>eudicotyledons</taxon>
        <taxon>Gunneridae</taxon>
        <taxon>Pentapetalae</taxon>
        <taxon>Caryophyllales</taxon>
        <taxon>Cactineae</taxon>
        <taxon>Cactaceae</taxon>
        <taxon>Cactoideae</taxon>
        <taxon>Echinocereeae</taxon>
        <taxon>Carnegiea</taxon>
    </lineage>
</organism>
<evidence type="ECO:0000256" key="1">
    <source>
        <dbReference type="ARBA" id="ARBA00010746"/>
    </source>
</evidence>
<dbReference type="GO" id="GO:0048046">
    <property type="term" value="C:apoplast"/>
    <property type="evidence" value="ECO:0007669"/>
    <property type="project" value="UniProtKB-SubCell"/>
</dbReference>
<comment type="similarity">
    <text evidence="1 4">Belongs to the plant dirigent protein family.</text>
</comment>
<comment type="subcellular location">
    <subcellularLocation>
        <location evidence="4">Secreted</location>
        <location evidence="4">Extracellular space</location>
        <location evidence="4">Apoplast</location>
    </subcellularLocation>
</comment>
<dbReference type="Proteomes" id="UP001153076">
    <property type="component" value="Unassembled WGS sequence"/>
</dbReference>
<dbReference type="Pfam" id="PF03018">
    <property type="entry name" value="Dirigent"/>
    <property type="match status" value="1"/>
</dbReference>
<comment type="subunit">
    <text evidence="2 4">Homodimer.</text>
</comment>
<dbReference type="AlphaFoldDB" id="A0A9Q1JY14"/>
<proteinExistence type="inferred from homology"/>
<name>A0A9Q1JY14_9CARY</name>
<evidence type="ECO:0000313" key="5">
    <source>
        <dbReference type="EMBL" id="KAJ8432963.1"/>
    </source>
</evidence>
<keyword evidence="6" id="KW-1185">Reference proteome</keyword>
<feature type="chain" id="PRO_5040542297" description="Dirigent protein" evidence="4">
    <location>
        <begin position="25"/>
        <end position="197"/>
    </location>
</feature>
<comment type="caution">
    <text evidence="5">The sequence shown here is derived from an EMBL/GenBank/DDBJ whole genome shotgun (WGS) entry which is preliminary data.</text>
</comment>
<evidence type="ECO:0000256" key="3">
    <source>
        <dbReference type="ARBA" id="ARBA00022525"/>
    </source>
</evidence>
<gene>
    <name evidence="5" type="ORF">Cgig2_032795</name>
</gene>
<sequence length="197" mass="21392">MAMHEMAKLVIFTALVFCPTWAWARKTQAQGSWAKTAISSKTDRTTTLQFYFHDIVSGKSPTAVPVARAAQTNGSPTGFGTLVMADDPLTEGPDPKSKLVGRAQGLYGSACLDELGLIMVMSYTFTDGEYKGSSLSILGRNSAMHPVREMAVVGGTGVFRMARGYAQARTHWYNPKTGDAIVGYNYDAGHDVRRRSE</sequence>
<feature type="signal peptide" evidence="4">
    <location>
        <begin position="1"/>
        <end position="24"/>
    </location>
</feature>
<keyword evidence="3 4" id="KW-0964">Secreted</keyword>
<evidence type="ECO:0000256" key="4">
    <source>
        <dbReference type="RuleBase" id="RU363099"/>
    </source>
</evidence>
<dbReference type="OrthoDB" id="1864232at2759"/>
<keyword evidence="4" id="KW-0732">Signal</keyword>
<dbReference type="GO" id="GO:0009699">
    <property type="term" value="P:phenylpropanoid biosynthetic process"/>
    <property type="evidence" value="ECO:0007669"/>
    <property type="project" value="UniProtKB-ARBA"/>
</dbReference>
<dbReference type="PANTHER" id="PTHR21495">
    <property type="entry name" value="NUCLEOPORIN-RELATED"/>
    <property type="match status" value="1"/>
</dbReference>
<evidence type="ECO:0000313" key="6">
    <source>
        <dbReference type="Proteomes" id="UP001153076"/>
    </source>
</evidence>
<dbReference type="EMBL" id="JAKOGI010000570">
    <property type="protein sequence ID" value="KAJ8432963.1"/>
    <property type="molecule type" value="Genomic_DNA"/>
</dbReference>
<dbReference type="InterPro" id="IPR044859">
    <property type="entry name" value="Allene_oxi_cyc_Dirigent"/>
</dbReference>
<protein>
    <recommendedName>
        <fullName evidence="4">Dirigent protein</fullName>
    </recommendedName>
</protein>
<dbReference type="Gene3D" id="2.40.480.10">
    <property type="entry name" value="Allene oxide cyclase-like"/>
    <property type="match status" value="1"/>
</dbReference>
<evidence type="ECO:0000256" key="2">
    <source>
        <dbReference type="ARBA" id="ARBA00011738"/>
    </source>
</evidence>
<reference evidence="5" key="1">
    <citation type="submission" date="2022-04" db="EMBL/GenBank/DDBJ databases">
        <title>Carnegiea gigantea Genome sequencing and assembly v2.</title>
        <authorList>
            <person name="Copetti D."/>
            <person name="Sanderson M.J."/>
            <person name="Burquez A."/>
            <person name="Wojciechowski M.F."/>
        </authorList>
    </citation>
    <scope>NUCLEOTIDE SEQUENCE</scope>
    <source>
        <strain evidence="5">SGP5-SGP5p</strain>
        <tissue evidence="5">Aerial part</tissue>
    </source>
</reference>